<accession>A0A2N9LLK7</accession>
<dbReference type="PANTHER" id="PTHR43065">
    <property type="entry name" value="SENSOR HISTIDINE KINASE"/>
    <property type="match status" value="1"/>
</dbReference>
<evidence type="ECO:0000256" key="2">
    <source>
        <dbReference type="ARBA" id="ARBA00012438"/>
    </source>
</evidence>
<reference evidence="8" key="1">
    <citation type="submission" date="2018-02" db="EMBL/GenBank/DDBJ databases">
        <authorList>
            <person name="Hausmann B."/>
        </authorList>
    </citation>
    <scope>NUCLEOTIDE SEQUENCE [LARGE SCALE GENOMIC DNA]</scope>
    <source>
        <strain evidence="8">Peat soil MAG SbA5</strain>
    </source>
</reference>
<keyword evidence="3" id="KW-0597">Phosphoprotein</keyword>
<dbReference type="Gene3D" id="1.10.287.130">
    <property type="match status" value="1"/>
</dbReference>
<dbReference type="InterPro" id="IPR003661">
    <property type="entry name" value="HisK_dim/P_dom"/>
</dbReference>
<dbReference type="SMART" id="SM00091">
    <property type="entry name" value="PAS"/>
    <property type="match status" value="2"/>
</dbReference>
<comment type="catalytic activity">
    <reaction evidence="1">
        <text>ATP + protein L-histidine = ADP + protein N-phospho-L-histidine.</text>
        <dbReference type="EC" id="2.7.13.3"/>
    </reaction>
</comment>
<dbReference type="AlphaFoldDB" id="A0A2N9LLK7"/>
<dbReference type="PROSITE" id="PS50113">
    <property type="entry name" value="PAC"/>
    <property type="match status" value="1"/>
</dbReference>
<dbReference type="SMART" id="SM00387">
    <property type="entry name" value="HATPase_c"/>
    <property type="match status" value="1"/>
</dbReference>
<feature type="domain" description="PAS" evidence="5">
    <location>
        <begin position="122"/>
        <end position="192"/>
    </location>
</feature>
<dbReference type="SUPFAM" id="SSF55785">
    <property type="entry name" value="PYP-like sensor domain (PAS domain)"/>
    <property type="match status" value="2"/>
</dbReference>
<evidence type="ECO:0000313" key="7">
    <source>
        <dbReference type="EMBL" id="SPE24148.1"/>
    </source>
</evidence>
<dbReference type="InterPro" id="IPR036097">
    <property type="entry name" value="HisK_dim/P_sf"/>
</dbReference>
<dbReference type="Pfam" id="PF02518">
    <property type="entry name" value="HATPase_c"/>
    <property type="match status" value="1"/>
</dbReference>
<dbReference type="SUPFAM" id="SSF55874">
    <property type="entry name" value="ATPase domain of HSP90 chaperone/DNA topoisomerase II/histidine kinase"/>
    <property type="match status" value="1"/>
</dbReference>
<dbReference type="PROSITE" id="PS50112">
    <property type="entry name" value="PAS"/>
    <property type="match status" value="1"/>
</dbReference>
<protein>
    <recommendedName>
        <fullName evidence="2">histidine kinase</fullName>
        <ecNumber evidence="2">2.7.13.3</ecNumber>
    </recommendedName>
</protein>
<dbReference type="Pfam" id="PF00512">
    <property type="entry name" value="HisKA"/>
    <property type="match status" value="1"/>
</dbReference>
<organism evidence="7 8">
    <name type="scientific">Candidatus Sulfuritelmatomonas gaucii</name>
    <dbReference type="NCBI Taxonomy" id="2043161"/>
    <lineage>
        <taxon>Bacteria</taxon>
        <taxon>Pseudomonadati</taxon>
        <taxon>Acidobacteriota</taxon>
        <taxon>Terriglobia</taxon>
        <taxon>Terriglobales</taxon>
        <taxon>Acidobacteriaceae</taxon>
        <taxon>Candidatus Sulfuritelmatomonas</taxon>
    </lineage>
</organism>
<dbReference type="Gene3D" id="3.30.565.10">
    <property type="entry name" value="Histidine kinase-like ATPase, C-terminal domain"/>
    <property type="match status" value="1"/>
</dbReference>
<dbReference type="EMBL" id="OKRB01000101">
    <property type="protein sequence ID" value="SPE24148.1"/>
    <property type="molecule type" value="Genomic_DNA"/>
</dbReference>
<dbReference type="SMART" id="SM00388">
    <property type="entry name" value="HisKA"/>
    <property type="match status" value="1"/>
</dbReference>
<dbReference type="InterPro" id="IPR036890">
    <property type="entry name" value="HATPase_C_sf"/>
</dbReference>
<dbReference type="InterPro" id="IPR013656">
    <property type="entry name" value="PAS_4"/>
</dbReference>
<dbReference type="NCBIfam" id="TIGR00229">
    <property type="entry name" value="sensory_box"/>
    <property type="match status" value="1"/>
</dbReference>
<feature type="domain" description="PAC" evidence="6">
    <location>
        <begin position="195"/>
        <end position="247"/>
    </location>
</feature>
<evidence type="ECO:0000256" key="3">
    <source>
        <dbReference type="ARBA" id="ARBA00022553"/>
    </source>
</evidence>
<evidence type="ECO:0000259" key="5">
    <source>
        <dbReference type="PROSITE" id="PS50112"/>
    </source>
</evidence>
<evidence type="ECO:0000256" key="1">
    <source>
        <dbReference type="ARBA" id="ARBA00000085"/>
    </source>
</evidence>
<dbReference type="InterPro" id="IPR001610">
    <property type="entry name" value="PAC"/>
</dbReference>
<dbReference type="InterPro" id="IPR035965">
    <property type="entry name" value="PAS-like_dom_sf"/>
</dbReference>
<dbReference type="Proteomes" id="UP000239735">
    <property type="component" value="Unassembled WGS sequence"/>
</dbReference>
<dbReference type="PRINTS" id="PR00344">
    <property type="entry name" value="BCTRLSENSOR"/>
</dbReference>
<dbReference type="CDD" id="cd00075">
    <property type="entry name" value="HATPase"/>
    <property type="match status" value="1"/>
</dbReference>
<dbReference type="CDD" id="cd00130">
    <property type="entry name" value="PAS"/>
    <property type="match status" value="1"/>
</dbReference>
<dbReference type="InterPro" id="IPR013655">
    <property type="entry name" value="PAS_fold_3"/>
</dbReference>
<dbReference type="InterPro" id="IPR000014">
    <property type="entry name" value="PAS"/>
</dbReference>
<dbReference type="InterPro" id="IPR005467">
    <property type="entry name" value="His_kinase_dom"/>
</dbReference>
<dbReference type="SUPFAM" id="SSF47384">
    <property type="entry name" value="Homodimeric domain of signal transducing histidine kinase"/>
    <property type="match status" value="1"/>
</dbReference>
<name>A0A2N9LLK7_9BACT</name>
<dbReference type="Pfam" id="PF08448">
    <property type="entry name" value="PAS_4"/>
    <property type="match status" value="1"/>
</dbReference>
<evidence type="ECO:0000259" key="4">
    <source>
        <dbReference type="PROSITE" id="PS50109"/>
    </source>
</evidence>
<feature type="domain" description="Histidine kinase" evidence="4">
    <location>
        <begin position="260"/>
        <end position="475"/>
    </location>
</feature>
<proteinExistence type="predicted"/>
<dbReference type="Gene3D" id="3.30.450.20">
    <property type="entry name" value="PAS domain"/>
    <property type="match status" value="2"/>
</dbReference>
<dbReference type="CDD" id="cd00082">
    <property type="entry name" value="HisKA"/>
    <property type="match status" value="1"/>
</dbReference>
<dbReference type="InterPro" id="IPR000700">
    <property type="entry name" value="PAS-assoc_C"/>
</dbReference>
<dbReference type="EC" id="2.7.13.3" evidence="2"/>
<evidence type="ECO:0000313" key="8">
    <source>
        <dbReference type="Proteomes" id="UP000239735"/>
    </source>
</evidence>
<dbReference type="InterPro" id="IPR003594">
    <property type="entry name" value="HATPase_dom"/>
</dbReference>
<keyword evidence="7" id="KW-0808">Transferase</keyword>
<evidence type="ECO:0000259" key="6">
    <source>
        <dbReference type="PROSITE" id="PS50113"/>
    </source>
</evidence>
<keyword evidence="7" id="KW-0418">Kinase</keyword>
<dbReference type="GO" id="GO:0000155">
    <property type="term" value="F:phosphorelay sensor kinase activity"/>
    <property type="evidence" value="ECO:0007669"/>
    <property type="project" value="InterPro"/>
</dbReference>
<gene>
    <name evidence="7" type="ORF">SBA5_430027</name>
</gene>
<dbReference type="InterPro" id="IPR004358">
    <property type="entry name" value="Sig_transdc_His_kin-like_C"/>
</dbReference>
<sequence length="495" mass="54544">MDDNAEQIRLAAAAGQIGTWEWNPVSGAQTLSSELLRIFGLEAADPEISRKWAARVWPDDLPKVQLLMHQGGETGRMEFEYRYLHPDLGMRWLYCKGCWFQDKSRMFGIVQDVSSRKAAEEASQRLAAIVESSDDAIISKDLHGVITSWNSGAEKMFGFSSDEMIGRPITTIIPPELRDDETRILTTIARGDRIEHFETFRVRKSGDPIEVSLTVSPVKDESGRIVGAAKIARDISERKRTEQTLLITERLAAVGRLAATVAHEINNPLEAVINLVYLAKTAKAQGQARSYLEAAEEQLASVSHLTRQTLGFYRETSGARAVRPSEIIGSLLSVFSSRARNKGVQFSEEIQDDSAIFAVPGEIRQVVANLLSNSIDAVQGAGRVRIRVSTSRNWHKDLESGIRITVADTGAGIPPAARQRIFEPFYTTKRDVGTGLGLWVCKSVVDHHHGTIRVRSSATPGKSWTAVSVFFPFDSQSEAAKSADQASEPPLRMAS</sequence>
<dbReference type="SMART" id="SM00086">
    <property type="entry name" value="PAC"/>
    <property type="match status" value="2"/>
</dbReference>
<dbReference type="Pfam" id="PF08447">
    <property type="entry name" value="PAS_3"/>
    <property type="match status" value="1"/>
</dbReference>
<dbReference type="PROSITE" id="PS50109">
    <property type="entry name" value="HIS_KIN"/>
    <property type="match status" value="1"/>
</dbReference>